<organism evidence="5 6">
    <name type="scientific">Idiomarina aquatica</name>
    <dbReference type="NCBI Taxonomy" id="1327752"/>
    <lineage>
        <taxon>Bacteria</taxon>
        <taxon>Pseudomonadati</taxon>
        <taxon>Pseudomonadota</taxon>
        <taxon>Gammaproteobacteria</taxon>
        <taxon>Alteromonadales</taxon>
        <taxon>Idiomarinaceae</taxon>
        <taxon>Idiomarina</taxon>
    </lineage>
</organism>
<dbReference type="EMBL" id="PIPS01000002">
    <property type="protein sequence ID" value="RUO43336.1"/>
    <property type="molecule type" value="Genomic_DNA"/>
</dbReference>
<name>A0AA94EEX4_9GAMM</name>
<proteinExistence type="predicted"/>
<evidence type="ECO:0000256" key="2">
    <source>
        <dbReference type="ARBA" id="ARBA00022630"/>
    </source>
</evidence>
<dbReference type="PROSITE" id="PS50902">
    <property type="entry name" value="FLAVODOXIN_LIKE"/>
    <property type="match status" value="1"/>
</dbReference>
<comment type="cofactor">
    <cofactor evidence="1">
        <name>FMN</name>
        <dbReference type="ChEBI" id="CHEBI:58210"/>
    </cofactor>
</comment>
<dbReference type="GO" id="GO:0016020">
    <property type="term" value="C:membrane"/>
    <property type="evidence" value="ECO:0007669"/>
    <property type="project" value="TreeGrafter"/>
</dbReference>
<dbReference type="Pfam" id="PF03358">
    <property type="entry name" value="FMN_red"/>
    <property type="match status" value="1"/>
</dbReference>
<keyword evidence="6" id="KW-1185">Reference proteome</keyword>
<dbReference type="Gene3D" id="3.40.50.360">
    <property type="match status" value="1"/>
</dbReference>
<comment type="caution">
    <text evidence="5">The sequence shown here is derived from an EMBL/GenBank/DDBJ whole genome shotgun (WGS) entry which is preliminary data.</text>
</comment>
<dbReference type="Proteomes" id="UP000286680">
    <property type="component" value="Unassembled WGS sequence"/>
</dbReference>
<sequence length="194" mass="20524">MTTSSTQVIILYFSRGGATQRLADAIAEGVTAAGGEALLRTVNSDADAASARDMVIERDELTRCDALLLGSPTRFGHMASALQKFWESTSNDWLKGVLINKPGAVFTSTSSLHGGQETTLLSLALPLLHHGMLLTGVPYSQPSVHGRDGGGSPYGASFLNDRTSLTSSEQQTAFALGRRVCQIATACRHATIED</sequence>
<evidence type="ECO:0000256" key="3">
    <source>
        <dbReference type="ARBA" id="ARBA00022643"/>
    </source>
</evidence>
<dbReference type="AlphaFoldDB" id="A0AA94EEX4"/>
<dbReference type="PROSITE" id="PS00201">
    <property type="entry name" value="FLAVODOXIN"/>
    <property type="match status" value="1"/>
</dbReference>
<protein>
    <submittedName>
        <fullName evidence="5">Transcriptional regulator</fullName>
    </submittedName>
</protein>
<dbReference type="GO" id="GO:0009055">
    <property type="term" value="F:electron transfer activity"/>
    <property type="evidence" value="ECO:0007669"/>
    <property type="project" value="InterPro"/>
</dbReference>
<dbReference type="GO" id="GO:0003955">
    <property type="term" value="F:NAD(P)H dehydrogenase (quinone) activity"/>
    <property type="evidence" value="ECO:0007669"/>
    <property type="project" value="TreeGrafter"/>
</dbReference>
<dbReference type="InterPro" id="IPR029039">
    <property type="entry name" value="Flavoprotein-like_sf"/>
</dbReference>
<keyword evidence="3" id="KW-0288">FMN</keyword>
<dbReference type="InterPro" id="IPR005025">
    <property type="entry name" value="FMN_Rdtase-like_dom"/>
</dbReference>
<evidence type="ECO:0000256" key="1">
    <source>
        <dbReference type="ARBA" id="ARBA00001917"/>
    </source>
</evidence>
<evidence type="ECO:0000313" key="5">
    <source>
        <dbReference type="EMBL" id="RUO43336.1"/>
    </source>
</evidence>
<evidence type="ECO:0000259" key="4">
    <source>
        <dbReference type="PROSITE" id="PS50902"/>
    </source>
</evidence>
<dbReference type="InterPro" id="IPR001226">
    <property type="entry name" value="Flavodoxin_CS"/>
</dbReference>
<reference evidence="6" key="1">
    <citation type="journal article" date="2018" name="Front. Microbiol.">
        <title>Genome-Based Analysis Reveals the Taxonomy and Diversity of the Family Idiomarinaceae.</title>
        <authorList>
            <person name="Liu Y."/>
            <person name="Lai Q."/>
            <person name="Shao Z."/>
        </authorList>
    </citation>
    <scope>NUCLEOTIDE SEQUENCE [LARGE SCALE GENOMIC DNA]</scope>
    <source>
        <strain evidence="6">SN-14</strain>
    </source>
</reference>
<dbReference type="InterPro" id="IPR008254">
    <property type="entry name" value="Flavodoxin/NO_synth"/>
</dbReference>
<dbReference type="PANTHER" id="PTHR30546">
    <property type="entry name" value="FLAVODOXIN-RELATED PROTEIN WRBA-RELATED"/>
    <property type="match status" value="1"/>
</dbReference>
<dbReference type="SUPFAM" id="SSF52218">
    <property type="entry name" value="Flavoproteins"/>
    <property type="match status" value="1"/>
</dbReference>
<dbReference type="GO" id="GO:0010181">
    <property type="term" value="F:FMN binding"/>
    <property type="evidence" value="ECO:0007669"/>
    <property type="project" value="InterPro"/>
</dbReference>
<dbReference type="PANTHER" id="PTHR30546:SF23">
    <property type="entry name" value="FLAVOPROTEIN-LIKE PROTEIN YCP4-RELATED"/>
    <property type="match status" value="1"/>
</dbReference>
<keyword evidence="2" id="KW-0285">Flavoprotein</keyword>
<feature type="domain" description="Flavodoxin-like" evidence="4">
    <location>
        <begin position="8"/>
        <end position="181"/>
    </location>
</feature>
<gene>
    <name evidence="5" type="ORF">CWE23_08280</name>
</gene>
<evidence type="ECO:0000313" key="6">
    <source>
        <dbReference type="Proteomes" id="UP000286680"/>
    </source>
</evidence>
<dbReference type="RefSeq" id="WP_105306609.1">
    <property type="nucleotide sequence ID" value="NZ_PIPS01000002.1"/>
</dbReference>
<accession>A0AA94EEX4</accession>